<reference evidence="3" key="1">
    <citation type="journal article" date="2017" name="Nat. Ecol. Evol.">
        <title>Genome expansion and lineage-specific genetic innovations in the forest pathogenic fungi Armillaria.</title>
        <authorList>
            <person name="Sipos G."/>
            <person name="Prasanna A.N."/>
            <person name="Walter M.C."/>
            <person name="O'Connor E."/>
            <person name="Balint B."/>
            <person name="Krizsan K."/>
            <person name="Kiss B."/>
            <person name="Hess J."/>
            <person name="Varga T."/>
            <person name="Slot J."/>
            <person name="Riley R."/>
            <person name="Boka B."/>
            <person name="Rigling D."/>
            <person name="Barry K."/>
            <person name="Lee J."/>
            <person name="Mihaltcheva S."/>
            <person name="LaButti K."/>
            <person name="Lipzen A."/>
            <person name="Waldron R."/>
            <person name="Moloney N.M."/>
            <person name="Sperisen C."/>
            <person name="Kredics L."/>
            <person name="Vagvoelgyi C."/>
            <person name="Patrignani A."/>
            <person name="Fitzpatrick D."/>
            <person name="Nagy I."/>
            <person name="Doyle S."/>
            <person name="Anderson J.B."/>
            <person name="Grigoriev I.V."/>
            <person name="Gueldener U."/>
            <person name="Muensterkoetter M."/>
            <person name="Nagy L.G."/>
        </authorList>
    </citation>
    <scope>NUCLEOTIDE SEQUENCE [LARGE SCALE GENOMIC DNA]</scope>
    <source>
        <strain evidence="3">Ar21-2</strain>
    </source>
</reference>
<proteinExistence type="predicted"/>
<dbReference type="Proteomes" id="UP000217790">
    <property type="component" value="Unassembled WGS sequence"/>
</dbReference>
<feature type="region of interest" description="Disordered" evidence="1">
    <location>
        <begin position="292"/>
        <end position="421"/>
    </location>
</feature>
<dbReference type="EMBL" id="KZ293672">
    <property type="protein sequence ID" value="PBK88608.1"/>
    <property type="molecule type" value="Genomic_DNA"/>
</dbReference>
<dbReference type="InParanoid" id="A0A2H3DCK1"/>
<feature type="compositionally biased region" description="Acidic residues" evidence="1">
    <location>
        <begin position="319"/>
        <end position="328"/>
    </location>
</feature>
<protein>
    <submittedName>
        <fullName evidence="2">Uncharacterized protein</fullName>
    </submittedName>
</protein>
<gene>
    <name evidence="2" type="ORF">ARMGADRAFT_1084566</name>
</gene>
<evidence type="ECO:0000313" key="2">
    <source>
        <dbReference type="EMBL" id="PBK88608.1"/>
    </source>
</evidence>
<dbReference type="OMA" id="INGMITV"/>
<dbReference type="STRING" id="47427.A0A2H3DCK1"/>
<organism evidence="2 3">
    <name type="scientific">Armillaria gallica</name>
    <name type="common">Bulbous honey fungus</name>
    <name type="synonym">Armillaria bulbosa</name>
    <dbReference type="NCBI Taxonomy" id="47427"/>
    <lineage>
        <taxon>Eukaryota</taxon>
        <taxon>Fungi</taxon>
        <taxon>Dikarya</taxon>
        <taxon>Basidiomycota</taxon>
        <taxon>Agaricomycotina</taxon>
        <taxon>Agaricomycetes</taxon>
        <taxon>Agaricomycetidae</taxon>
        <taxon>Agaricales</taxon>
        <taxon>Marasmiineae</taxon>
        <taxon>Physalacriaceae</taxon>
        <taxon>Armillaria</taxon>
    </lineage>
</organism>
<evidence type="ECO:0000313" key="3">
    <source>
        <dbReference type="Proteomes" id="UP000217790"/>
    </source>
</evidence>
<name>A0A2H3DCK1_ARMGA</name>
<evidence type="ECO:0000256" key="1">
    <source>
        <dbReference type="SAM" id="MobiDB-lite"/>
    </source>
</evidence>
<accession>A0A2H3DCK1</accession>
<keyword evidence="3" id="KW-1185">Reference proteome</keyword>
<sequence>MSSAERMTDEGEERSDATKSLDGNTVSTIVLPPFPKGWVKGSHLPFFESFQIPFAYHRSQSVTPAKEFVDTITNQYLHIYWWDLPVDKEPTSVPEPPHLEVLTAERKALKATKISIYNWLDYQWKHLKSGPAPLLANQCNPKSADPFHLLLCNSDGPRIITGPSRKTWMSNWKEKDGLFAALPAEEQKKYESLAKEEGNVAREVKHRAIKSAGELLTPTKAQKSLDHLAATMGLFLKKMASMLGLHVALYIAGPEPHKGGQINVLSLHAGFDKSPVPLEYPDSVETCYTEEEKLARSLPPDELARDTDVWKPFNSTDSMDVDDCDEMEEKQPKKKKKQMMKKSVRKKTPGKKKDKKKKVGAKDAEVEGLDNAQACPPHQPLHDVVNGQLASPPGAKKVGKKKDGEKDNNNQGPDNAQARLHPKPLHNVAIQSGTASTPFLLANINSALLLKSGILGGPDIIYHVLEDGPIAHQSINGSYGSVAPITGPNDNSHPFTVPDEHPDTILFRSSPINEIGEIPPPHGSITPEEDLPPDVLLLQRESWKLWYTQIRKMFNTIELPSQWSMVMMYLTLLEGWNTFEKGTTKDSPTAEGQPKWLSHWVQCGRKAVPHKVMPDLTSIGEEWWVFWKGLQPVWHDIRGIKGLLSASHRGDIVGEKEWGKLNKRGVNSIITAMAGLAF</sequence>
<dbReference type="AlphaFoldDB" id="A0A2H3DCK1"/>
<feature type="compositionally biased region" description="Basic residues" evidence="1">
    <location>
        <begin position="332"/>
        <end position="359"/>
    </location>
</feature>
<dbReference type="OrthoDB" id="2683861at2759"/>
<feature type="compositionally biased region" description="Basic and acidic residues" evidence="1">
    <location>
        <begin position="1"/>
        <end position="19"/>
    </location>
</feature>
<feature type="region of interest" description="Disordered" evidence="1">
    <location>
        <begin position="1"/>
        <end position="21"/>
    </location>
</feature>